<dbReference type="AlphaFoldDB" id="A0A2B4SU25"/>
<protein>
    <submittedName>
        <fullName evidence="1">Uncharacterized protein</fullName>
    </submittedName>
</protein>
<dbReference type="Proteomes" id="UP000225706">
    <property type="component" value="Unassembled WGS sequence"/>
</dbReference>
<dbReference type="PANTHER" id="PTHR34615:SF1">
    <property type="entry name" value="PX DOMAIN-CONTAINING PROTEIN"/>
    <property type="match status" value="1"/>
</dbReference>
<comment type="caution">
    <text evidence="1">The sequence shown here is derived from an EMBL/GenBank/DDBJ whole genome shotgun (WGS) entry which is preliminary data.</text>
</comment>
<evidence type="ECO:0000313" key="2">
    <source>
        <dbReference type="Proteomes" id="UP000225706"/>
    </source>
</evidence>
<name>A0A2B4SU25_STYPI</name>
<proteinExistence type="predicted"/>
<sequence>MASFKEFRQTLLLYYDADLISDEDFIILCDSFSSRNPDFAYDSYVCFDMDNMNDDECIAEFRVRKRDLPTLAQVLRIPPSFQLSQRSIVDGMEGLCMLLKRLAYPCRYGDLINRFGRPVPVLSMATNHVLDYIYNTHNHLITRWNHTMLTPRALEVYAETIHGKGATLQNCFGFVDGTVRPIARPDEHQQGKKHDSSMLRDSGLLQDLEQYAFSTTGKAMCIYGDPANPLRVHLQGPFRDAHLTPQKQL</sequence>
<dbReference type="OrthoDB" id="5948309at2759"/>
<gene>
    <name evidence="1" type="ORF">AWC38_SpisGene2598</name>
</gene>
<organism evidence="1 2">
    <name type="scientific">Stylophora pistillata</name>
    <name type="common">Smooth cauliflower coral</name>
    <dbReference type="NCBI Taxonomy" id="50429"/>
    <lineage>
        <taxon>Eukaryota</taxon>
        <taxon>Metazoa</taxon>
        <taxon>Cnidaria</taxon>
        <taxon>Anthozoa</taxon>
        <taxon>Hexacorallia</taxon>
        <taxon>Scleractinia</taxon>
        <taxon>Astrocoeniina</taxon>
        <taxon>Pocilloporidae</taxon>
        <taxon>Stylophora</taxon>
    </lineage>
</organism>
<accession>A0A2B4SU25</accession>
<keyword evidence="2" id="KW-1185">Reference proteome</keyword>
<reference evidence="2" key="1">
    <citation type="journal article" date="2017" name="bioRxiv">
        <title>Comparative analysis of the genomes of Stylophora pistillata and Acropora digitifera provides evidence for extensive differences between species of corals.</title>
        <authorList>
            <person name="Voolstra C.R."/>
            <person name="Li Y."/>
            <person name="Liew Y.J."/>
            <person name="Baumgarten S."/>
            <person name="Zoccola D."/>
            <person name="Flot J.-F."/>
            <person name="Tambutte S."/>
            <person name="Allemand D."/>
            <person name="Aranda M."/>
        </authorList>
    </citation>
    <scope>NUCLEOTIDE SEQUENCE [LARGE SCALE GENOMIC DNA]</scope>
</reference>
<evidence type="ECO:0000313" key="1">
    <source>
        <dbReference type="EMBL" id="PFX32583.1"/>
    </source>
</evidence>
<dbReference type="EMBL" id="LSMT01000021">
    <property type="protein sequence ID" value="PFX32583.1"/>
    <property type="molecule type" value="Genomic_DNA"/>
</dbReference>
<dbReference type="PANTHER" id="PTHR34615">
    <property type="entry name" value="PX DOMAIN-CONTAINING PROTEIN"/>
    <property type="match status" value="1"/>
</dbReference>